<dbReference type="PANTHER" id="PTHR40394">
    <property type="entry name" value="LIPOPROTEIN-RELATED"/>
    <property type="match status" value="1"/>
</dbReference>
<dbReference type="Pfam" id="PF11821">
    <property type="entry name" value="ActD"/>
    <property type="match status" value="1"/>
</dbReference>
<comment type="caution">
    <text evidence="1">The sequence shown here is derived from an EMBL/GenBank/DDBJ whole genome shotgun (WGS) entry which is preliminary data.</text>
</comment>
<organism evidence="1 2">
    <name type="scientific">Massilia solisilvae</name>
    <dbReference type="NCBI Taxonomy" id="1811225"/>
    <lineage>
        <taxon>Bacteria</taxon>
        <taxon>Pseudomonadati</taxon>
        <taxon>Pseudomonadota</taxon>
        <taxon>Betaproteobacteria</taxon>
        <taxon>Burkholderiales</taxon>
        <taxon>Oxalobacteraceae</taxon>
        <taxon>Telluria group</taxon>
        <taxon>Massilia</taxon>
    </lineage>
</organism>
<proteinExistence type="predicted"/>
<dbReference type="InterPro" id="IPR021776">
    <property type="entry name" value="ActD"/>
</dbReference>
<evidence type="ECO:0000313" key="2">
    <source>
        <dbReference type="Proteomes" id="UP001205861"/>
    </source>
</evidence>
<sequence length="176" mass="19059">MSAPYGLLAEFATADLLLEAVRRARANGCRQVEAYAPFAVDGLAEALGFRSHAVQAWTFAGAVAGGLGTYLLQWYSAVIDYPLNIGGRPLNSWPSFIPPTFELAVLGAAFAAVLSMLIANGLPRLVHPLFGAPEFDLASRNRFFLCLRASDPTYHVGRSRQMLDDLHPLLLREVAA</sequence>
<keyword evidence="2" id="KW-1185">Reference proteome</keyword>
<name>A0ABT2BIM1_9BURK</name>
<reference evidence="1 2" key="1">
    <citation type="submission" date="2022-08" db="EMBL/GenBank/DDBJ databases">
        <title>Reclassification of Massilia species as members of the genera Telluria, Duganella, Pseudoduganella, Mokoshia gen. nov. and Zemynaea gen. nov. using orthogonal and non-orthogonal genome-based approaches.</title>
        <authorList>
            <person name="Bowman J.P."/>
        </authorList>
    </citation>
    <scope>NUCLEOTIDE SEQUENCE [LARGE SCALE GENOMIC DNA]</scope>
    <source>
        <strain evidence="1 2">JCM 31607</strain>
    </source>
</reference>
<dbReference type="PANTHER" id="PTHR40394:SF2">
    <property type="entry name" value="QUINOL:CYTOCHROME C OXIDOREDUCTASE MEMBRANE PROTEIN"/>
    <property type="match status" value="1"/>
</dbReference>
<evidence type="ECO:0000313" key="1">
    <source>
        <dbReference type="EMBL" id="MCS0608364.1"/>
    </source>
</evidence>
<gene>
    <name evidence="1" type="ORF">NX773_09330</name>
</gene>
<accession>A0ABT2BIM1</accession>
<dbReference type="RefSeq" id="WP_258856067.1">
    <property type="nucleotide sequence ID" value="NZ_JANUGV010000002.1"/>
</dbReference>
<protein>
    <submittedName>
        <fullName evidence="1">DUF3341 domain-containing protein</fullName>
    </submittedName>
</protein>
<dbReference type="Proteomes" id="UP001205861">
    <property type="component" value="Unassembled WGS sequence"/>
</dbReference>
<dbReference type="EMBL" id="JANUGV010000002">
    <property type="protein sequence ID" value="MCS0608364.1"/>
    <property type="molecule type" value="Genomic_DNA"/>
</dbReference>